<dbReference type="AlphaFoldDB" id="A0A081KD06"/>
<keyword evidence="1" id="KW-1133">Transmembrane helix</keyword>
<evidence type="ECO:0000313" key="3">
    <source>
        <dbReference type="EMBL" id="KEI72032.1"/>
    </source>
</evidence>
<dbReference type="PROSITE" id="PS50965">
    <property type="entry name" value="NERD"/>
    <property type="match status" value="1"/>
</dbReference>
<dbReference type="InterPro" id="IPR011528">
    <property type="entry name" value="NERD"/>
</dbReference>
<evidence type="ECO:0000313" key="4">
    <source>
        <dbReference type="Proteomes" id="UP000027997"/>
    </source>
</evidence>
<name>A0A081KD06_9GAMM</name>
<dbReference type="Pfam" id="PF01396">
    <property type="entry name" value="Zn_ribbon_Top1"/>
    <property type="match status" value="1"/>
</dbReference>
<keyword evidence="4" id="KW-1185">Reference proteome</keyword>
<reference evidence="3 4" key="1">
    <citation type="submission" date="2014-06" db="EMBL/GenBank/DDBJ databases">
        <title>Whole Genome Sequences of Three Symbiotic Endozoicomonas Bacteria.</title>
        <authorList>
            <person name="Neave M.J."/>
            <person name="Apprill A."/>
            <person name="Voolstra C.R."/>
        </authorList>
    </citation>
    <scope>NUCLEOTIDE SEQUENCE [LARGE SCALE GENOMIC DNA]</scope>
    <source>
        <strain evidence="3 4">DSM 22380</strain>
    </source>
</reference>
<dbReference type="GO" id="GO:0003916">
    <property type="term" value="F:DNA topoisomerase activity"/>
    <property type="evidence" value="ECO:0007669"/>
    <property type="project" value="InterPro"/>
</dbReference>
<dbReference type="EMBL" id="JOJP01000001">
    <property type="protein sequence ID" value="KEI72032.1"/>
    <property type="molecule type" value="Genomic_DNA"/>
</dbReference>
<evidence type="ECO:0000259" key="2">
    <source>
        <dbReference type="PROSITE" id="PS50965"/>
    </source>
</evidence>
<dbReference type="Gene3D" id="3.30.65.10">
    <property type="entry name" value="Bacterial Topoisomerase I, domain 1"/>
    <property type="match status" value="1"/>
</dbReference>
<keyword evidence="1" id="KW-0472">Membrane</keyword>
<organism evidence="3 4">
    <name type="scientific">Endozoicomonas elysicola</name>
    <dbReference type="NCBI Taxonomy" id="305900"/>
    <lineage>
        <taxon>Bacteria</taxon>
        <taxon>Pseudomonadati</taxon>
        <taxon>Pseudomonadota</taxon>
        <taxon>Gammaproteobacteria</taxon>
        <taxon>Oceanospirillales</taxon>
        <taxon>Endozoicomonadaceae</taxon>
        <taxon>Endozoicomonas</taxon>
    </lineage>
</organism>
<dbReference type="SUPFAM" id="SSF57783">
    <property type="entry name" value="Zinc beta-ribbon"/>
    <property type="match status" value="1"/>
</dbReference>
<dbReference type="InterPro" id="IPR013498">
    <property type="entry name" value="Topo_IA_Znf"/>
</dbReference>
<dbReference type="STRING" id="305900.GV64_16045"/>
<dbReference type="RefSeq" id="WP_020584403.1">
    <property type="nucleotide sequence ID" value="NZ_JOJP01000001.1"/>
</dbReference>
<evidence type="ECO:0000256" key="1">
    <source>
        <dbReference type="SAM" id="Phobius"/>
    </source>
</evidence>
<dbReference type="Pfam" id="PF08378">
    <property type="entry name" value="NERD"/>
    <property type="match status" value="1"/>
</dbReference>
<sequence>MDFSPVLSNAVTMLLWFVPLLVVIGIAKSPWFKGVLGEFMVNTAIKLMLDKKHYHLLDNVTLPTKDGSTQIDHIIVSRFGIFVMETKNMKGWIFGSEHQKQWTQKIFKHTARFQNPLHQNYKHTKTLSSCLEMDDSKLFPVVVFVGDSTFKTPMPENVTYAGGLIRYIKSKTSPLLSDSEVSEAIERIKSGRLAPTFKNHRAHIRHVQEIKQKKAAEKPCPKCGNVMVLRTARKGTRAGTRFWGCTQYPRCRAAILHKEAVT</sequence>
<dbReference type="Proteomes" id="UP000027997">
    <property type="component" value="Unassembled WGS sequence"/>
</dbReference>
<comment type="caution">
    <text evidence="3">The sequence shown here is derived from an EMBL/GenBank/DDBJ whole genome shotgun (WGS) entry which is preliminary data.</text>
</comment>
<feature type="domain" description="NERD" evidence="2">
    <location>
        <begin position="33"/>
        <end position="150"/>
    </location>
</feature>
<dbReference type="GO" id="GO:0006265">
    <property type="term" value="P:DNA topological change"/>
    <property type="evidence" value="ECO:0007669"/>
    <property type="project" value="InterPro"/>
</dbReference>
<keyword evidence="1" id="KW-0812">Transmembrane</keyword>
<accession>A0A081KD06</accession>
<dbReference type="eggNOG" id="COG0551">
    <property type="taxonomic scope" value="Bacteria"/>
</dbReference>
<feature type="transmembrane region" description="Helical" evidence="1">
    <location>
        <begin position="6"/>
        <end position="27"/>
    </location>
</feature>
<dbReference type="GO" id="GO:0005694">
    <property type="term" value="C:chromosome"/>
    <property type="evidence" value="ECO:0007669"/>
    <property type="project" value="InterPro"/>
</dbReference>
<proteinExistence type="predicted"/>
<gene>
    <name evidence="3" type="ORF">GV64_16045</name>
</gene>
<dbReference type="GO" id="GO:0003677">
    <property type="term" value="F:DNA binding"/>
    <property type="evidence" value="ECO:0007669"/>
    <property type="project" value="InterPro"/>
</dbReference>
<protein>
    <submittedName>
        <fullName evidence="3">Nuclease</fullName>
    </submittedName>
</protein>